<feature type="domain" description="TssC1 N-terminal" evidence="1">
    <location>
        <begin position="40"/>
        <end position="330"/>
    </location>
</feature>
<dbReference type="PANTHER" id="PTHR35565">
    <property type="entry name" value="CYTOPLASMIC PROTEIN-RELATED"/>
    <property type="match status" value="1"/>
</dbReference>
<dbReference type="OrthoDB" id="9764000at2"/>
<reference evidence="3 4" key="1">
    <citation type="submission" date="2016-05" db="EMBL/GenBank/DDBJ databases">
        <title>Genomic Taxonomy of the Vibrionaceae.</title>
        <authorList>
            <person name="Gomez-Gil B."/>
            <person name="Enciso-Ibarra J."/>
        </authorList>
    </citation>
    <scope>NUCLEOTIDE SEQUENCE [LARGE SCALE GENOMIC DNA]</scope>
    <source>
        <strain evidence="3 4">CAIM 1920</strain>
    </source>
</reference>
<dbReference type="Proteomes" id="UP000094936">
    <property type="component" value="Unassembled WGS sequence"/>
</dbReference>
<feature type="domain" description="TssC1 C-terminal" evidence="2">
    <location>
        <begin position="342"/>
        <end position="444"/>
    </location>
</feature>
<dbReference type="RefSeq" id="WP_068904611.1">
    <property type="nucleotide sequence ID" value="NZ_JBHUIF010000019.1"/>
</dbReference>
<dbReference type="EMBL" id="LYBM01000037">
    <property type="protein sequence ID" value="ODA31364.1"/>
    <property type="molecule type" value="Genomic_DNA"/>
</dbReference>
<evidence type="ECO:0000259" key="2">
    <source>
        <dbReference type="Pfam" id="PF18945"/>
    </source>
</evidence>
<evidence type="ECO:0000313" key="4">
    <source>
        <dbReference type="Proteomes" id="UP000094936"/>
    </source>
</evidence>
<organism evidence="3 4">
    <name type="scientific">Veronia pacifica</name>
    <dbReference type="NCBI Taxonomy" id="1080227"/>
    <lineage>
        <taxon>Bacteria</taxon>
        <taxon>Pseudomonadati</taxon>
        <taxon>Pseudomonadota</taxon>
        <taxon>Gammaproteobacteria</taxon>
        <taxon>Vibrionales</taxon>
        <taxon>Vibrionaceae</taxon>
        <taxon>Veronia</taxon>
    </lineage>
</organism>
<dbReference type="AlphaFoldDB" id="A0A1C3EDT2"/>
<dbReference type="InterPro" id="IPR044031">
    <property type="entry name" value="TssC1_N"/>
</dbReference>
<protein>
    <submittedName>
        <fullName evidence="3">Type VI secretion protein</fullName>
    </submittedName>
</protein>
<dbReference type="InterPro" id="IPR044032">
    <property type="entry name" value="TssC1_C"/>
</dbReference>
<evidence type="ECO:0000259" key="1">
    <source>
        <dbReference type="Pfam" id="PF05943"/>
    </source>
</evidence>
<dbReference type="STRING" id="1080227.A8L45_17400"/>
<sequence>MHYFNSPHIAEHLMTEAGWQSLFASAKQGETAQFKASVTQLIAALDESISQQISIVIQHPSFKRLESGWRGLASLTSLNVSQRRIKVRILDASWQDVSGDLNSSFDLKQSLLYDRLYAREFDTAGGCPFGLLVVDHRVSSEIADDNDFDDLYTLQLLAELGDMALCPVALGVDDGFFGDDPSRLLHDCRKTERILASNDFRSWQLLRDNVSSRFLHLVLPEYLQRPAYRHYRTDFVLNEPAAKASALWGNSVYLLARNVISEFDRISWFGFLRSYNEDGDFGAIVQMSSPVITKVDLHAEDDGFWSEQGFVPVTSLYLSHQHCFFSNQSVWKVPPGVSRQLGMLQTNLMACRFGHFIKAQIRDQVGRYDSVAHCQATLESWLKSYVSNVDYSEDAVMAQYPLRDCEVSIEASQHDQTRFECRVMIQPQYQYDMVDAQVVLSTALSGQELGVA</sequence>
<accession>A0A1C3EDT2</accession>
<proteinExistence type="predicted"/>
<dbReference type="Pfam" id="PF18945">
    <property type="entry name" value="VipB_2"/>
    <property type="match status" value="1"/>
</dbReference>
<dbReference type="PANTHER" id="PTHR35565:SF3">
    <property type="entry name" value="TYPE VI SECRETION SYSTEM SHEATH PROTEIN TSSC1"/>
    <property type="match status" value="1"/>
</dbReference>
<dbReference type="InterPro" id="IPR010269">
    <property type="entry name" value="T6SS_TssC-like"/>
</dbReference>
<evidence type="ECO:0000313" key="3">
    <source>
        <dbReference type="EMBL" id="ODA31364.1"/>
    </source>
</evidence>
<gene>
    <name evidence="3" type="ORF">A8L45_17400</name>
</gene>
<dbReference type="Pfam" id="PF05943">
    <property type="entry name" value="VipB"/>
    <property type="match status" value="1"/>
</dbReference>
<name>A0A1C3EDT2_9GAMM</name>
<comment type="caution">
    <text evidence="3">The sequence shown here is derived from an EMBL/GenBank/DDBJ whole genome shotgun (WGS) entry which is preliminary data.</text>
</comment>
<keyword evidence="4" id="KW-1185">Reference proteome</keyword>